<dbReference type="InterPro" id="IPR011335">
    <property type="entry name" value="Restrct_endonuc-II-like"/>
</dbReference>
<evidence type="ECO:0000256" key="2">
    <source>
        <dbReference type="HAMAP-Rule" id="MF_00048"/>
    </source>
</evidence>
<dbReference type="Pfam" id="PF02021">
    <property type="entry name" value="UPF0102"/>
    <property type="match status" value="1"/>
</dbReference>
<protein>
    <recommendedName>
        <fullName evidence="2">UPF0102 protein ACFOWX_04580</fullName>
    </recommendedName>
</protein>
<dbReference type="InterPro" id="IPR003509">
    <property type="entry name" value="UPF0102_YraN-like"/>
</dbReference>
<gene>
    <name evidence="3" type="ORF">ACFOWX_04580</name>
</gene>
<dbReference type="HAMAP" id="MF_00048">
    <property type="entry name" value="UPF0102"/>
    <property type="match status" value="1"/>
</dbReference>
<reference evidence="4" key="1">
    <citation type="journal article" date="2019" name="Int. J. Syst. Evol. Microbiol.">
        <title>The Global Catalogue of Microorganisms (GCM) 10K type strain sequencing project: providing services to taxonomists for standard genome sequencing and annotation.</title>
        <authorList>
            <consortium name="The Broad Institute Genomics Platform"/>
            <consortium name="The Broad Institute Genome Sequencing Center for Infectious Disease"/>
            <person name="Wu L."/>
            <person name="Ma J."/>
        </authorList>
    </citation>
    <scope>NUCLEOTIDE SEQUENCE [LARGE SCALE GENOMIC DNA]</scope>
    <source>
        <strain evidence="4">CECT 8531</strain>
    </source>
</reference>
<dbReference type="Gene3D" id="3.40.1350.10">
    <property type="match status" value="1"/>
</dbReference>
<evidence type="ECO:0000256" key="1">
    <source>
        <dbReference type="ARBA" id="ARBA00006738"/>
    </source>
</evidence>
<comment type="similarity">
    <text evidence="1 2">Belongs to the UPF0102 family.</text>
</comment>
<evidence type="ECO:0000313" key="4">
    <source>
        <dbReference type="Proteomes" id="UP001595887"/>
    </source>
</evidence>
<keyword evidence="4" id="KW-1185">Reference proteome</keyword>
<dbReference type="RefSeq" id="WP_381421771.1">
    <property type="nucleotide sequence ID" value="NZ_JBHSDH010000013.1"/>
</dbReference>
<proteinExistence type="inferred from homology"/>
<organism evidence="3 4">
    <name type="scientific">Sphingorhabdus arenilitoris</name>
    <dbReference type="NCBI Taxonomy" id="1490041"/>
    <lineage>
        <taxon>Bacteria</taxon>
        <taxon>Pseudomonadati</taxon>
        <taxon>Pseudomonadota</taxon>
        <taxon>Alphaproteobacteria</taxon>
        <taxon>Sphingomonadales</taxon>
        <taxon>Sphingomonadaceae</taxon>
        <taxon>Sphingorhabdus</taxon>
    </lineage>
</organism>
<dbReference type="PANTHER" id="PTHR34039:SF1">
    <property type="entry name" value="UPF0102 PROTEIN YRAN"/>
    <property type="match status" value="1"/>
</dbReference>
<accession>A0ABV8RE93</accession>
<sequence>MPSPVKRPEGARKAAEKRGRRAEAIAAWWLRLHGWRIVAQRVRNPRGEVDIVARRGKTLAFIEVKARVKDADLATAIDAWRLRRVAAAAEAMIGQYGKGAENIRIDVILIAPWRLPRHLVNVWDGMG</sequence>
<evidence type="ECO:0000313" key="3">
    <source>
        <dbReference type="EMBL" id="MFC4291688.1"/>
    </source>
</evidence>
<comment type="caution">
    <text evidence="3">The sequence shown here is derived from an EMBL/GenBank/DDBJ whole genome shotgun (WGS) entry which is preliminary data.</text>
</comment>
<dbReference type="EMBL" id="JBHSDH010000013">
    <property type="protein sequence ID" value="MFC4291688.1"/>
    <property type="molecule type" value="Genomic_DNA"/>
</dbReference>
<dbReference type="InterPro" id="IPR011856">
    <property type="entry name" value="tRNA_endonuc-like_dom_sf"/>
</dbReference>
<name>A0ABV8RE93_9SPHN</name>
<dbReference type="PANTHER" id="PTHR34039">
    <property type="entry name" value="UPF0102 PROTEIN YRAN"/>
    <property type="match status" value="1"/>
</dbReference>
<dbReference type="NCBIfam" id="NF009151">
    <property type="entry name" value="PRK12497.1-5"/>
    <property type="match status" value="1"/>
</dbReference>
<dbReference type="SUPFAM" id="SSF52980">
    <property type="entry name" value="Restriction endonuclease-like"/>
    <property type="match status" value="1"/>
</dbReference>
<dbReference type="Proteomes" id="UP001595887">
    <property type="component" value="Unassembled WGS sequence"/>
</dbReference>